<protein>
    <submittedName>
        <fullName evidence="1">Uncharacterized protein</fullName>
    </submittedName>
</protein>
<dbReference type="VEuPathDB" id="FungiDB:SeMB42_g03679"/>
<gene>
    <name evidence="1" type="ORF">SeMB42_g03679</name>
</gene>
<reference evidence="1 2" key="1">
    <citation type="journal article" date="2019" name="Sci. Rep.">
        <title>Comparative genomics of chytrid fungi reveal insights into the obligate biotrophic and pathogenic lifestyle of Synchytrium endobioticum.</title>
        <authorList>
            <person name="van de Vossenberg B.T.L.H."/>
            <person name="Warris S."/>
            <person name="Nguyen H.D.T."/>
            <person name="van Gent-Pelzer M.P.E."/>
            <person name="Joly D.L."/>
            <person name="van de Geest H.C."/>
            <person name="Bonants P.J.M."/>
            <person name="Smith D.S."/>
            <person name="Levesque C.A."/>
            <person name="van der Lee T.A.J."/>
        </authorList>
    </citation>
    <scope>NUCLEOTIDE SEQUENCE [LARGE SCALE GENOMIC DNA]</scope>
    <source>
        <strain evidence="1 2">MB42</strain>
    </source>
</reference>
<comment type="caution">
    <text evidence="1">The sequence shown here is derived from an EMBL/GenBank/DDBJ whole genome shotgun (WGS) entry which is preliminary data.</text>
</comment>
<sequence>MFKPARRTNIGSSACMAVAPVLSTLCTGTILRNGSRSRAQSVFNRVIWARVDGSMLPVFELREKAWKWGNTPVTRFR</sequence>
<organism evidence="1 2">
    <name type="scientific">Synchytrium endobioticum</name>
    <dbReference type="NCBI Taxonomy" id="286115"/>
    <lineage>
        <taxon>Eukaryota</taxon>
        <taxon>Fungi</taxon>
        <taxon>Fungi incertae sedis</taxon>
        <taxon>Chytridiomycota</taxon>
        <taxon>Chytridiomycota incertae sedis</taxon>
        <taxon>Chytridiomycetes</taxon>
        <taxon>Synchytriales</taxon>
        <taxon>Synchytriaceae</taxon>
        <taxon>Synchytrium</taxon>
    </lineage>
</organism>
<evidence type="ECO:0000313" key="2">
    <source>
        <dbReference type="Proteomes" id="UP000317494"/>
    </source>
</evidence>
<keyword evidence="2" id="KW-1185">Reference proteome</keyword>
<dbReference type="AlphaFoldDB" id="A0A507D540"/>
<evidence type="ECO:0000313" key="1">
    <source>
        <dbReference type="EMBL" id="TPX46451.1"/>
    </source>
</evidence>
<accession>A0A507D540</accession>
<name>A0A507D540_9FUNG</name>
<proteinExistence type="predicted"/>
<dbReference type="EMBL" id="QEAN01000135">
    <property type="protein sequence ID" value="TPX46451.1"/>
    <property type="molecule type" value="Genomic_DNA"/>
</dbReference>
<dbReference type="Proteomes" id="UP000317494">
    <property type="component" value="Unassembled WGS sequence"/>
</dbReference>